<name>A0ABQ5ZTR8_9GAMM</name>
<comment type="subcellular location">
    <subcellularLocation>
        <location evidence="1">Cytoplasm</location>
        <location evidence="1">Nucleoid</location>
    </subcellularLocation>
</comment>
<protein>
    <recommendedName>
        <fullName evidence="3">Recombination-associated protein RdgC</fullName>
    </recommendedName>
</protein>
<keyword evidence="7" id="KW-1185">Reference proteome</keyword>
<proteinExistence type="inferred from homology"/>
<dbReference type="PANTHER" id="PTHR38103">
    <property type="entry name" value="RECOMBINATION-ASSOCIATED PROTEIN RDGC"/>
    <property type="match status" value="1"/>
</dbReference>
<dbReference type="InterPro" id="IPR007476">
    <property type="entry name" value="RdgC"/>
</dbReference>
<dbReference type="Proteomes" id="UP001156682">
    <property type="component" value="Unassembled WGS sequence"/>
</dbReference>
<organism evidence="6 7">
    <name type="scientific">Marinospirillum insulare</name>
    <dbReference type="NCBI Taxonomy" id="217169"/>
    <lineage>
        <taxon>Bacteria</taxon>
        <taxon>Pseudomonadati</taxon>
        <taxon>Pseudomonadota</taxon>
        <taxon>Gammaproteobacteria</taxon>
        <taxon>Oceanospirillales</taxon>
        <taxon>Oceanospirillaceae</taxon>
        <taxon>Marinospirillum</taxon>
    </lineage>
</organism>
<dbReference type="RefSeq" id="WP_051610135.1">
    <property type="nucleotide sequence ID" value="NZ_BSOR01000001.1"/>
</dbReference>
<keyword evidence="5" id="KW-0233">DNA recombination</keyword>
<evidence type="ECO:0000313" key="7">
    <source>
        <dbReference type="Proteomes" id="UP001156682"/>
    </source>
</evidence>
<dbReference type="Pfam" id="PF04381">
    <property type="entry name" value="RdgC"/>
    <property type="match status" value="1"/>
</dbReference>
<evidence type="ECO:0000256" key="3">
    <source>
        <dbReference type="ARBA" id="ARBA00022296"/>
    </source>
</evidence>
<dbReference type="PANTHER" id="PTHR38103:SF1">
    <property type="entry name" value="RECOMBINATION-ASSOCIATED PROTEIN RDGC"/>
    <property type="match status" value="1"/>
</dbReference>
<comment type="similarity">
    <text evidence="2">Belongs to the RdgC family.</text>
</comment>
<accession>A0ABQ5ZTR8</accession>
<sequence>MWFKALRIYQARSKQPWSSDSLESALATKPFRPCTSSEESTAGWVSPSNSSMLVHSQGDHWLIKLKIEEKILPASVVREQLTEEIEALEAAENRRIGRKERKDLTDEVRLSLLPKAFTRSRYVWVWLDGKNNRIMLDTTTDKQAELALNLLREGLGSLPVIPLNTQLAPVQVMTNWVAKQPPQGIELLDSCELRDAEDDKSIMRCRGQDLASDEIQQLLAADKRVTQLGLNWQEQLSFTLTDSLMLKSLNFAEELLEEAADVNPDQDPLVALDAEFILMSNTLSTLIDQLVTYHQGLSDNLQADE</sequence>
<evidence type="ECO:0000256" key="5">
    <source>
        <dbReference type="ARBA" id="ARBA00023172"/>
    </source>
</evidence>
<evidence type="ECO:0000256" key="1">
    <source>
        <dbReference type="ARBA" id="ARBA00004453"/>
    </source>
</evidence>
<evidence type="ECO:0000256" key="4">
    <source>
        <dbReference type="ARBA" id="ARBA00022490"/>
    </source>
</evidence>
<dbReference type="NCBIfam" id="NF001464">
    <property type="entry name" value="PRK00321.1-5"/>
    <property type="match status" value="1"/>
</dbReference>
<keyword evidence="4" id="KW-0963">Cytoplasm</keyword>
<evidence type="ECO:0000313" key="6">
    <source>
        <dbReference type="EMBL" id="GLR62648.1"/>
    </source>
</evidence>
<gene>
    <name evidence="6" type="primary">rdgC</name>
    <name evidence="6" type="ORF">GCM10007878_00830</name>
</gene>
<evidence type="ECO:0000256" key="2">
    <source>
        <dbReference type="ARBA" id="ARBA00008657"/>
    </source>
</evidence>
<comment type="caution">
    <text evidence="6">The sequence shown here is derived from an EMBL/GenBank/DDBJ whole genome shotgun (WGS) entry which is preliminary data.</text>
</comment>
<reference evidence="7" key="1">
    <citation type="journal article" date="2019" name="Int. J. Syst. Evol. Microbiol.">
        <title>The Global Catalogue of Microorganisms (GCM) 10K type strain sequencing project: providing services to taxonomists for standard genome sequencing and annotation.</title>
        <authorList>
            <consortium name="The Broad Institute Genomics Platform"/>
            <consortium name="The Broad Institute Genome Sequencing Center for Infectious Disease"/>
            <person name="Wu L."/>
            <person name="Ma J."/>
        </authorList>
    </citation>
    <scope>NUCLEOTIDE SEQUENCE [LARGE SCALE GENOMIC DNA]</scope>
    <source>
        <strain evidence="7">NBRC 100033</strain>
    </source>
</reference>
<dbReference type="EMBL" id="BSOR01000001">
    <property type="protein sequence ID" value="GLR62648.1"/>
    <property type="molecule type" value="Genomic_DNA"/>
</dbReference>